<keyword evidence="3" id="KW-1185">Reference proteome</keyword>
<organism evidence="2 3">
    <name type="scientific">Actinacidiphila acidipaludis</name>
    <dbReference type="NCBI Taxonomy" id="2873382"/>
    <lineage>
        <taxon>Bacteria</taxon>
        <taxon>Bacillati</taxon>
        <taxon>Actinomycetota</taxon>
        <taxon>Actinomycetes</taxon>
        <taxon>Kitasatosporales</taxon>
        <taxon>Streptomycetaceae</taxon>
        <taxon>Actinacidiphila</taxon>
    </lineage>
</organism>
<evidence type="ECO:0000313" key="2">
    <source>
        <dbReference type="EMBL" id="MBY8880473.1"/>
    </source>
</evidence>
<protein>
    <submittedName>
        <fullName evidence="2">Uncharacterized protein</fullName>
    </submittedName>
</protein>
<dbReference type="RefSeq" id="WP_222965646.1">
    <property type="nucleotide sequence ID" value="NZ_JAINZZ010000032.1"/>
</dbReference>
<feature type="compositionally biased region" description="Basic residues" evidence="1">
    <location>
        <begin position="1"/>
        <end position="10"/>
    </location>
</feature>
<accession>A0ABS7QBY3</accession>
<evidence type="ECO:0000256" key="1">
    <source>
        <dbReference type="SAM" id="MobiDB-lite"/>
    </source>
</evidence>
<name>A0ABS7QBY3_9ACTN</name>
<dbReference type="Proteomes" id="UP000778578">
    <property type="component" value="Unassembled WGS sequence"/>
</dbReference>
<feature type="region of interest" description="Disordered" evidence="1">
    <location>
        <begin position="1"/>
        <end position="20"/>
    </location>
</feature>
<sequence length="204" mass="21877">MFGKATRSRPRTASGTGAAGADWSPYDRLDDAARVYFLHADIALDAIAGVLGRRRVRGFTLERVVDLTEAGTSVWQEAAVCDGRRLILWHSEELADDKAPGGTVLDSSVQVLPLDSIGHVGMRTLVGRDERGGRIDRGVYVVLATATPHELSAVTADPDSPLPVTSAKFRPEAFRFSKSLDDGGPGQIARLIDFGRLLGRLVPG</sequence>
<evidence type="ECO:0000313" key="3">
    <source>
        <dbReference type="Proteomes" id="UP000778578"/>
    </source>
</evidence>
<dbReference type="EMBL" id="JAINZZ010000032">
    <property type="protein sequence ID" value="MBY8880473.1"/>
    <property type="molecule type" value="Genomic_DNA"/>
</dbReference>
<gene>
    <name evidence="2" type="ORF">K7862_22970</name>
</gene>
<proteinExistence type="predicted"/>
<comment type="caution">
    <text evidence="2">The sequence shown here is derived from an EMBL/GenBank/DDBJ whole genome shotgun (WGS) entry which is preliminary data.</text>
</comment>
<reference evidence="2 3" key="1">
    <citation type="submission" date="2021-08" db="EMBL/GenBank/DDBJ databases">
        <title>WGS of actinomycetes from Thailand.</title>
        <authorList>
            <person name="Thawai C."/>
        </authorList>
    </citation>
    <scope>NUCLEOTIDE SEQUENCE [LARGE SCALE GENOMIC DNA]</scope>
    <source>
        <strain evidence="2 3">PLK6-54</strain>
    </source>
</reference>